<dbReference type="Pfam" id="PF06776">
    <property type="entry name" value="IalB"/>
    <property type="match status" value="1"/>
</dbReference>
<dbReference type="AlphaFoldDB" id="A0A916TKU8"/>
<dbReference type="InterPro" id="IPR010642">
    <property type="entry name" value="Invasion_prot_B"/>
</dbReference>
<evidence type="ECO:0008006" key="3">
    <source>
        <dbReference type="Google" id="ProtNLM"/>
    </source>
</evidence>
<reference evidence="1" key="2">
    <citation type="submission" date="2020-09" db="EMBL/GenBank/DDBJ databases">
        <authorList>
            <person name="Sun Q."/>
            <person name="Zhou Y."/>
        </authorList>
    </citation>
    <scope>NUCLEOTIDE SEQUENCE</scope>
    <source>
        <strain evidence="1">CGMCC 1.12426</strain>
    </source>
</reference>
<reference evidence="1" key="1">
    <citation type="journal article" date="2014" name="Int. J. Syst. Evol. Microbiol.">
        <title>Complete genome sequence of Corynebacterium casei LMG S-19264T (=DSM 44701T), isolated from a smear-ripened cheese.</title>
        <authorList>
            <consortium name="US DOE Joint Genome Institute (JGI-PGF)"/>
            <person name="Walter F."/>
            <person name="Albersmeier A."/>
            <person name="Kalinowski J."/>
            <person name="Ruckert C."/>
        </authorList>
    </citation>
    <scope>NUCLEOTIDE SEQUENCE</scope>
    <source>
        <strain evidence="1">CGMCC 1.12426</strain>
    </source>
</reference>
<accession>A0A916TKU8</accession>
<gene>
    <name evidence="1" type="ORF">GCM10011316_26590</name>
</gene>
<dbReference type="Proteomes" id="UP000605148">
    <property type="component" value="Unassembled WGS sequence"/>
</dbReference>
<dbReference type="Gene3D" id="2.60.40.1880">
    <property type="entry name" value="Invasion associated locus B (IalB) protein"/>
    <property type="match status" value="1"/>
</dbReference>
<evidence type="ECO:0000313" key="2">
    <source>
        <dbReference type="Proteomes" id="UP000605148"/>
    </source>
</evidence>
<organism evidence="1 2">
    <name type="scientific">Roseibium aquae</name>
    <dbReference type="NCBI Taxonomy" id="1323746"/>
    <lineage>
        <taxon>Bacteria</taxon>
        <taxon>Pseudomonadati</taxon>
        <taxon>Pseudomonadota</taxon>
        <taxon>Alphaproteobacteria</taxon>
        <taxon>Hyphomicrobiales</taxon>
        <taxon>Stappiaceae</taxon>
        <taxon>Roseibium</taxon>
    </lineage>
</organism>
<protein>
    <recommendedName>
        <fullName evidence="3">Invasion protein IalB</fullName>
    </recommendedName>
</protein>
<dbReference type="EMBL" id="BMFA01000007">
    <property type="protein sequence ID" value="GGB53232.1"/>
    <property type="molecule type" value="Genomic_DNA"/>
</dbReference>
<dbReference type="InterPro" id="IPR038696">
    <property type="entry name" value="IalB_sf"/>
</dbReference>
<evidence type="ECO:0000313" key="1">
    <source>
        <dbReference type="EMBL" id="GGB53232.1"/>
    </source>
</evidence>
<comment type="caution">
    <text evidence="1">The sequence shown here is derived from an EMBL/GenBank/DDBJ whole genome shotgun (WGS) entry which is preliminary data.</text>
</comment>
<name>A0A916TKU8_9HYPH</name>
<keyword evidence="2" id="KW-1185">Reference proteome</keyword>
<sequence length="150" mass="16119">MASFPAYGQETSQNDVFWETSCNGAVRETSNLTCQATQRVVTTQGGQLVFKIDVIYPQQGQQPVLAIQAPLGFYLPGKLGLAVDGTRLRDLDVATCDNRGCFLQVAAEDDLISAMKAGGKLQIDFATTAGNRQTLELPLTGFTKAIDSID</sequence>
<proteinExistence type="predicted"/>